<dbReference type="Pfam" id="PF06974">
    <property type="entry name" value="WS_DGAT_C"/>
    <property type="match status" value="1"/>
</dbReference>
<dbReference type="OrthoDB" id="619536at2759"/>
<evidence type="ECO:0000256" key="5">
    <source>
        <dbReference type="ARBA" id="ARBA00022679"/>
    </source>
</evidence>
<feature type="domain" description="O-acyltransferase WSD1 C-terminal" evidence="12">
    <location>
        <begin position="314"/>
        <end position="459"/>
    </location>
</feature>
<gene>
    <name evidence="13" type="ORF">AQUCO_00700586v1</name>
</gene>
<comment type="subcellular location">
    <subcellularLocation>
        <location evidence="1">Cell membrane</location>
        <topology evidence="1">Single-pass membrane protein</topology>
    </subcellularLocation>
    <subcellularLocation>
        <location evidence="2">Endoplasmic reticulum membrane</location>
    </subcellularLocation>
</comment>
<reference evidence="13 14" key="1">
    <citation type="submission" date="2017-09" db="EMBL/GenBank/DDBJ databases">
        <title>WGS assembly of Aquilegia coerulea Goldsmith.</title>
        <authorList>
            <person name="Hodges S."/>
            <person name="Kramer E."/>
            <person name="Nordborg M."/>
            <person name="Tomkins J."/>
            <person name="Borevitz J."/>
            <person name="Derieg N."/>
            <person name="Yan J."/>
            <person name="Mihaltcheva S."/>
            <person name="Hayes R.D."/>
            <person name="Rokhsar D."/>
        </authorList>
    </citation>
    <scope>NUCLEOTIDE SEQUENCE [LARGE SCALE GENOMIC DNA]</scope>
    <source>
        <strain evidence="14">cv. Goldsmith</strain>
    </source>
</reference>
<dbReference type="GO" id="GO:0047196">
    <property type="term" value="F:long-chain-alcohol O-fatty-acyltransferase activity"/>
    <property type="evidence" value="ECO:0007669"/>
    <property type="project" value="UniProtKB-EC"/>
</dbReference>
<keyword evidence="14" id="KW-1185">Reference proteome</keyword>
<dbReference type="Pfam" id="PF03007">
    <property type="entry name" value="WS_DGAT_cat"/>
    <property type="match status" value="1"/>
</dbReference>
<comment type="pathway">
    <text evidence="3">Glycerolipid metabolism; triacylglycerol biosynthesis.</text>
</comment>
<dbReference type="UniPathway" id="UPA00282"/>
<organism evidence="13 14">
    <name type="scientific">Aquilegia coerulea</name>
    <name type="common">Rocky mountain columbine</name>
    <dbReference type="NCBI Taxonomy" id="218851"/>
    <lineage>
        <taxon>Eukaryota</taxon>
        <taxon>Viridiplantae</taxon>
        <taxon>Streptophyta</taxon>
        <taxon>Embryophyta</taxon>
        <taxon>Tracheophyta</taxon>
        <taxon>Spermatophyta</taxon>
        <taxon>Magnoliopsida</taxon>
        <taxon>Ranunculales</taxon>
        <taxon>Ranunculaceae</taxon>
        <taxon>Thalictroideae</taxon>
        <taxon>Aquilegia</taxon>
    </lineage>
</organism>
<name>A0A2G5EKT8_AQUCA</name>
<evidence type="ECO:0000256" key="6">
    <source>
        <dbReference type="ARBA" id="ARBA00022824"/>
    </source>
</evidence>
<evidence type="ECO:0000256" key="2">
    <source>
        <dbReference type="ARBA" id="ARBA00004586"/>
    </source>
</evidence>
<evidence type="ECO:0000256" key="8">
    <source>
        <dbReference type="ARBA" id="ARBA00024360"/>
    </source>
</evidence>
<comment type="pathway">
    <text evidence="4">Lipid metabolism.</text>
</comment>
<dbReference type="STRING" id="218851.A0A2G5EKT8"/>
<accession>A0A2G5EKT8</accession>
<dbReference type="InterPro" id="IPR009721">
    <property type="entry name" value="O-acyltransferase_WSD1_C"/>
</dbReference>
<feature type="domain" description="O-acyltransferase WSD1-like N-terminal" evidence="11">
    <location>
        <begin position="110"/>
        <end position="263"/>
    </location>
</feature>
<evidence type="ECO:0000259" key="12">
    <source>
        <dbReference type="Pfam" id="PF06974"/>
    </source>
</evidence>
<evidence type="ECO:0000256" key="1">
    <source>
        <dbReference type="ARBA" id="ARBA00004162"/>
    </source>
</evidence>
<evidence type="ECO:0000259" key="11">
    <source>
        <dbReference type="Pfam" id="PF03007"/>
    </source>
</evidence>
<evidence type="ECO:0000256" key="4">
    <source>
        <dbReference type="ARBA" id="ARBA00005189"/>
    </source>
</evidence>
<dbReference type="GO" id="GO:0019432">
    <property type="term" value="P:triglyceride biosynthetic process"/>
    <property type="evidence" value="ECO:0007669"/>
    <property type="project" value="UniProtKB-UniPathway"/>
</dbReference>
<proteinExistence type="inferred from homology"/>
<evidence type="ECO:0000313" key="14">
    <source>
        <dbReference type="Proteomes" id="UP000230069"/>
    </source>
</evidence>
<dbReference type="PANTHER" id="PTHR31650">
    <property type="entry name" value="O-ACYLTRANSFERASE (WSD1-LIKE) FAMILY PROTEIN"/>
    <property type="match status" value="1"/>
</dbReference>
<evidence type="ECO:0000256" key="7">
    <source>
        <dbReference type="ARBA" id="ARBA00023315"/>
    </source>
</evidence>
<evidence type="ECO:0000256" key="10">
    <source>
        <dbReference type="ARBA" id="ARBA00048109"/>
    </source>
</evidence>
<dbReference type="EMBL" id="KZ305024">
    <property type="protein sequence ID" value="PIA56359.1"/>
    <property type="molecule type" value="Genomic_DNA"/>
</dbReference>
<dbReference type="GO" id="GO:0005789">
    <property type="term" value="C:endoplasmic reticulum membrane"/>
    <property type="evidence" value="ECO:0007669"/>
    <property type="project" value="UniProtKB-SubCell"/>
</dbReference>
<comment type="catalytic activity">
    <reaction evidence="9">
        <text>a long chain fatty alcohol + a fatty acyl-CoA = a long-chain alcohol wax ester + CoA</text>
        <dbReference type="Rhea" id="RHEA:38443"/>
        <dbReference type="ChEBI" id="CHEBI:17135"/>
        <dbReference type="ChEBI" id="CHEBI:57287"/>
        <dbReference type="ChEBI" id="CHEBI:77636"/>
        <dbReference type="ChEBI" id="CHEBI:235323"/>
        <dbReference type="EC" id="2.3.1.75"/>
    </reaction>
</comment>
<dbReference type="GO" id="GO:0004144">
    <property type="term" value="F:diacylglycerol O-acyltransferase activity"/>
    <property type="evidence" value="ECO:0007669"/>
    <property type="project" value="UniProtKB-EC"/>
</dbReference>
<keyword evidence="7" id="KW-0012">Acyltransferase</keyword>
<comment type="similarity">
    <text evidence="8">In the N-terminal section; belongs to the long-chain O-acyltransferase family.</text>
</comment>
<sequence>MAFIQQANKTQKQDEDAIIPMSPTSQCLNSSIISLTILFVVELETILDEFEIVDFINNLFLPTNARFSSIVDVDEKSVPCWKKVNVRVKDHIVVPIFPKDLSTMDYDKYLSEYVSKIAGEQLPPNRPLWEIHVVKYPTLKGEGSVVFKISHAIGDGYSLISAVYAAFRRVDDPSLPLALPNISLRANGLEKRSCWNFLPKCMNTISDVTWGLFKLLGLEDSKSAVRSGKHGVEFEPIAISSISISMESLKRVKSKVGGTLNDLITGVIYYTIHLYMLRKGDISRGKSMNLLVMFNMRMLKGYKNIEEMMKANIWGNRVSFVTVPVPCMNGEKNVDPLYFVTKAKEIMKRKKNSFFTYLTNPFIKLLTIISGSKYLSRYVHTNLKNTTAMVSNLIGPYEKMAMAGHPVSSCYFIVAGLPQSLTFTTASWMGQLRLTAKMEKNFIDSQLFYSCMKEAFENIFQAACGGEIVLEVS</sequence>
<evidence type="ECO:0000256" key="3">
    <source>
        <dbReference type="ARBA" id="ARBA00004771"/>
    </source>
</evidence>
<dbReference type="InterPro" id="IPR004255">
    <property type="entry name" value="O-acyltransferase_WSD1_N"/>
</dbReference>
<keyword evidence="6" id="KW-0256">Endoplasmic reticulum</keyword>
<protein>
    <submittedName>
        <fullName evidence="13">Uncharacterized protein</fullName>
    </submittedName>
</protein>
<evidence type="ECO:0000256" key="9">
    <source>
        <dbReference type="ARBA" id="ARBA00047604"/>
    </source>
</evidence>
<evidence type="ECO:0000313" key="13">
    <source>
        <dbReference type="EMBL" id="PIA56359.1"/>
    </source>
</evidence>
<dbReference type="AlphaFoldDB" id="A0A2G5EKT8"/>
<dbReference type="Proteomes" id="UP000230069">
    <property type="component" value="Unassembled WGS sequence"/>
</dbReference>
<dbReference type="InParanoid" id="A0A2G5EKT8"/>
<comment type="catalytic activity">
    <reaction evidence="10">
        <text>an acyl-CoA + a 1,2-diacyl-sn-glycerol = a triacyl-sn-glycerol + CoA</text>
        <dbReference type="Rhea" id="RHEA:10868"/>
        <dbReference type="ChEBI" id="CHEBI:17815"/>
        <dbReference type="ChEBI" id="CHEBI:57287"/>
        <dbReference type="ChEBI" id="CHEBI:58342"/>
        <dbReference type="ChEBI" id="CHEBI:64615"/>
        <dbReference type="EC" id="2.3.1.20"/>
    </reaction>
</comment>
<dbReference type="InterPro" id="IPR045034">
    <property type="entry name" value="O-acyltransferase_WSD1-like"/>
</dbReference>
<keyword evidence="5" id="KW-0808">Transferase</keyword>
<dbReference type="GO" id="GO:0005886">
    <property type="term" value="C:plasma membrane"/>
    <property type="evidence" value="ECO:0007669"/>
    <property type="project" value="UniProtKB-SubCell"/>
</dbReference>
<dbReference type="PANTHER" id="PTHR31650:SF34">
    <property type="entry name" value="O-ACYLTRANSFERASE WSD1-LIKE ISOFORM X1"/>
    <property type="match status" value="1"/>
</dbReference>